<organism evidence="2 3">
    <name type="scientific">Pseudoduganella buxea</name>
    <dbReference type="NCBI Taxonomy" id="1949069"/>
    <lineage>
        <taxon>Bacteria</taxon>
        <taxon>Pseudomonadati</taxon>
        <taxon>Pseudomonadota</taxon>
        <taxon>Betaproteobacteria</taxon>
        <taxon>Burkholderiales</taxon>
        <taxon>Oxalobacteraceae</taxon>
        <taxon>Telluria group</taxon>
        <taxon>Pseudoduganella</taxon>
    </lineage>
</organism>
<dbReference type="Pfam" id="PF19505">
    <property type="entry name" value="DUF6039"/>
    <property type="match status" value="1"/>
</dbReference>
<dbReference type="Proteomes" id="UP000430634">
    <property type="component" value="Unassembled WGS sequence"/>
</dbReference>
<sequence length="311" mass="34972">MNKALQAELQGANWSFAPPALAQLADPANVLHSLNAGMLIHRVAQVNYDYMAEARSFSLDLQGYMNAKLNPDATVLVYEEILGNQGRMHWLLHMKHPSDYGRLLHLVDHDKAFQDIYQGDRLPQRGGGNWERIFLQGSFREKVMVPQHGLAREALDEIPPGHFLPPARHQISDANVPFLDSANAGAIVLRSFQARYESRDLARYFLNEWQSHVNQRLPGAVTSAQFEEMWGRQDQLHLLIHLRNLDSYAALRQLELTDTGLHALMQKPRVNLAGQDLAWGGLFETGSVHDTVLLPVAPKTPTPSLSQQEQA</sequence>
<comment type="caution">
    <text evidence="2">The sequence shown here is derived from an EMBL/GenBank/DDBJ whole genome shotgun (WGS) entry which is preliminary data.</text>
</comment>
<evidence type="ECO:0000313" key="2">
    <source>
        <dbReference type="EMBL" id="MTV51117.1"/>
    </source>
</evidence>
<reference evidence="1" key="4">
    <citation type="submission" date="2024-05" db="EMBL/GenBank/DDBJ databases">
        <authorList>
            <person name="Sun Q."/>
            <person name="Zhou Y."/>
        </authorList>
    </citation>
    <scope>NUCLEOTIDE SEQUENCE</scope>
    <source>
        <strain evidence="1">CGMCC 1.15931</strain>
    </source>
</reference>
<dbReference type="Proteomes" id="UP000622638">
    <property type="component" value="Unassembled WGS sequence"/>
</dbReference>
<dbReference type="InterPro" id="IPR046102">
    <property type="entry name" value="DUF6039"/>
</dbReference>
<dbReference type="EMBL" id="WNKZ01000001">
    <property type="protein sequence ID" value="MTV51117.1"/>
    <property type="molecule type" value="Genomic_DNA"/>
</dbReference>
<evidence type="ECO:0000313" key="1">
    <source>
        <dbReference type="EMBL" id="GGB95821.1"/>
    </source>
</evidence>
<dbReference type="OrthoDB" id="3665552at2"/>
<dbReference type="EMBL" id="BMKG01000006">
    <property type="protein sequence ID" value="GGB95821.1"/>
    <property type="molecule type" value="Genomic_DNA"/>
</dbReference>
<evidence type="ECO:0000313" key="3">
    <source>
        <dbReference type="Proteomes" id="UP000430634"/>
    </source>
</evidence>
<reference evidence="4" key="2">
    <citation type="journal article" date="2019" name="Int. J. Syst. Evol. Microbiol.">
        <title>The Global Catalogue of Microorganisms (GCM) 10K type strain sequencing project: providing services to taxonomists for standard genome sequencing and annotation.</title>
        <authorList>
            <consortium name="The Broad Institute Genomics Platform"/>
            <consortium name="The Broad Institute Genome Sequencing Center for Infectious Disease"/>
            <person name="Wu L."/>
            <person name="Ma J."/>
        </authorList>
    </citation>
    <scope>NUCLEOTIDE SEQUENCE [LARGE SCALE GENOMIC DNA]</scope>
    <source>
        <strain evidence="4">CGMCC 1.15931</strain>
    </source>
</reference>
<keyword evidence="4" id="KW-1185">Reference proteome</keyword>
<reference evidence="2 3" key="3">
    <citation type="submission" date="2019-11" db="EMBL/GenBank/DDBJ databases">
        <title>Type strains purchased from KCTC, JCM and DSMZ.</title>
        <authorList>
            <person name="Lu H."/>
        </authorList>
    </citation>
    <scope>NUCLEOTIDE SEQUENCE [LARGE SCALE GENOMIC DNA]</scope>
    <source>
        <strain evidence="2 3">KCTC 52429</strain>
    </source>
</reference>
<dbReference type="AlphaFoldDB" id="A0A6I3ST66"/>
<name>A0A6I3ST66_9BURK</name>
<dbReference type="RefSeq" id="WP_155468485.1">
    <property type="nucleotide sequence ID" value="NZ_BMKG01000006.1"/>
</dbReference>
<evidence type="ECO:0000313" key="4">
    <source>
        <dbReference type="Proteomes" id="UP000622638"/>
    </source>
</evidence>
<proteinExistence type="predicted"/>
<gene>
    <name evidence="1" type="ORF">GCM10011572_17250</name>
    <name evidence="2" type="ORF">GM672_00055</name>
</gene>
<accession>A0A6I3ST66</accession>
<reference evidence="1" key="1">
    <citation type="journal article" date="2014" name="Int. J. Syst. Evol. Microbiol.">
        <title>Complete genome of a new Firmicutes species belonging to the dominant human colonic microbiota ('Ruminococcus bicirculans') reveals two chromosomes and a selective capacity to utilize plant glucans.</title>
        <authorList>
            <consortium name="NISC Comparative Sequencing Program"/>
            <person name="Wegmann U."/>
            <person name="Louis P."/>
            <person name="Goesmann A."/>
            <person name="Henrissat B."/>
            <person name="Duncan S.H."/>
            <person name="Flint H.J."/>
        </authorList>
    </citation>
    <scope>NUCLEOTIDE SEQUENCE</scope>
    <source>
        <strain evidence="1">CGMCC 1.15931</strain>
    </source>
</reference>
<protein>
    <submittedName>
        <fullName evidence="2">Uncharacterized protein</fullName>
    </submittedName>
</protein>